<protein>
    <submittedName>
        <fullName evidence="6">FRY microtubule binding protein</fullName>
    </submittedName>
</protein>
<feature type="compositionally biased region" description="Basic and acidic residues" evidence="1">
    <location>
        <begin position="2470"/>
        <end position="2482"/>
    </location>
</feature>
<evidence type="ECO:0000259" key="5">
    <source>
        <dbReference type="Pfam" id="PF19421"/>
    </source>
</evidence>
<sequence length="2810" mass="317591">MLPISVDPDSKPGEYVLKSLFVNFTTQAERKIRIIMAEPLEKPLTKSLQRGEDPQFDQVISSMSSLSEYCLPSILRTLFDWYKRQNGIEDESHEYRPRTSTKSKSDEQQRDYLMERRDLAIDFIFSLVLIEVLKQIPLHPVIDSLVHDVINLAFKHFKYKEGYLGPNTGNMHIVADLYAEVIGVLAQAKFPAVKKKFMAELKELRHKEQSPYVVQSIISLIMGMKFFRIKMYPVEDFEASLQFMQECAHYFLEVKDKDIKHALAGLFVEILVPVAAAVKNEVNVPCLRNFVESLYDTTLELSSRKKHSLALYPLVTCLLCVSQKQFFLNRWHIFLNNCLSNLKNKDPKMARVALESLYRLLWVYMIRIKCESNTATQSRLITIVTTLFPKGSRGVVPRDMPLNIFVKIIQFIAQERLDFAMKEIIFDFLCVGKPAKAFSLNPERMNIGLRAFLVIADSLQQKDGEPPMPVTGAVLPSGNTLRVKKTYLSKTLTEEEAKMIGMSLYYSQVRKAVDNILRHLDKEVGRCMMLTNIQMLNKEPEDMITGERKPKIDLFRTCVAAIPRLLPDGMSKLELIDLLARLSIHMDDELRHIAQNSLQGLLVDFVDWREDVLFGFTNFLLREVNDMHHTLLDTSLKLLLQLLTQWKLYSFLISLQLIPNGSSHRIQSERSPYSNVLHAVEGFALVLLCSFQVATRKLAVLILREIRALFLDDDRPMIDVMDQLSSSILESFIHVAVSDSTTLPLTHNVDLQWLVEWNAVLVNSHYDVKSPSHVWIFAQSVKDPWVLCLFSFLRQENLPKHCPTALSYAWPYAFTRLQLVMPLVDPNIPVNAKKTSTVSSGDNYVTLWRNYLILCFGVAKPSIMSPGHLRASTPEIMATTPDGTVSYDNKAIGTPSVGVLLKQLVPLMRLESIEITESLVLGFGRTNSLACIILMSAPPHVLSISFFNPKNKKRRERRDLLRLQLLRIFELLADAGVISDSTNGALERDTLALGALFLEYVDLTRMLLEAENDKEVEILKDMRAHFSAMTANLIQCVPVHHRRFLFPQQSLRHHLFILFSQWAGPFSIMFTPLDRYSDRNHQITRYQYCALKAMSAVLCCGPVFDNVGLSPDGYLYKWLDNILACQDLRVHQLGCEVVVLLLELNPDQVNLFNWAIDRCYTGSYQLASGCFKAIATVCGSRNYPFDIVTLLNLVLFKASDTNREIYEISMQLMQILEAKLFVYSKKVAEQRPGSILYGTHGPLPPLYSVSLALLSYELARMYPELTLPLFSEVSQRFPTTHPNGRQIMLTYLLPWLHNIELVDSRLLLPGSSPSTPEDEIKDKEGEIAVTYGLKGNGWGSPEATSLVLNNLMYMTAKYGDEVPGLEMENVWNALANNEKWSNNLRITLQFLISLCGVSSDTILLPYIKKVAIYLCRNNTIQTMEELLFELQQTDPVNPIVQHCDNPPFYRFTASNKPSAVASGMVSIYYSGLLCLNKAFNEDFSCISRFSNVIRAHTRLESRYSNSSGGSYDDDKNDPVSPYTSWLLNIVETKQPQPLPMPYNGGCWAPLVDYLPETVTPRGPLHRCNIAVIFMTEMVVDHSVREDWALHLPLLLHALFLGLDHYRPEVFEHSKKLLLHLLIALSCNSHFQAIASVLLQTREMNETKTLTIQPAYLPEFLYTGGFDFLREYQSSPVPDSGLSSSSTSSSISLGGSSGNLPQITQEVEDMDTAPETDEKANKLIEFLTTRAFGPLWCHEDITPKNQNTKSADQLTNFLRHVVSVFKDSKSGFHLEQHLSEVALQTALASSSRHYAGRSFQIFRALKQPLSAHALSDLLSRLVEVIGEHGDEIQGYVMEALLTLEATVDNLSDCLKNSDLLTVLSRSSSPDLTSSTKLTANRKSTGQLNVNPGAVSGNTATAERSRHQRSFSVPKKFGVVDRSSDPPRSATLDRIQACTQQGLSSKTRSSSSLKDSLTDPSNINNPTNLLATIFWVAVALMESDFEFEYLMALRLLNKLLAYLPLDKVENREKLEKLQGQLKWSDFLGLQQLLLKGFTSLTTTDLTLQLFSLLTPVSRVSMVDSSQIIGFPLNVLCLLPHLIQHFDSPNQFCKDIAERIAQVCLEEKNPKLSNLAHVMTLYKTHSYTRDCATWVNVVCRYLHEAFADITLSMVTYLAELLEKGLPSMQQSLLQMIYSLLSYMDLSGIPVKQFNMEVLKTIEKYVQSIHWREALNILKLVVSRSASLVLPSYQHGDLSKMEIHRVWNSASKELPGKTLEFHFDISETPIIGRRYDELQSSAGRDGKPRAMAVTRSTSSTSSGSNSNVLVPVSWKRPQYSQKRTKEKLVHVLTLCGQDVGLSKNPSVIFSSCGDLDLIEHQTSLVSSEDGTREQENMDDSNSEQQFRVFRDFDFLDVELEDGEGESMDNFNWGVRRRSLDSLDKCDMQLLEESQLSGSTPSLNKMNHEDSDESSEEEDLTTSQILEHSDLAEAAHEEEDTTVHEDDLSGSTNELPAAFECSDSLSLDMTETEEKGDRLLEQVRWFIFLFSSSFGEGDRNASPPPSPFFSAILAAFQPAACDDAEEAWRSHINQLMCDSDGSCAVYTFHVFSSLFKNIQKRFCFLTCDAASYLGDNLRGIGSKFVSSSQMLTSCSECPTLFVDAETLLSCGLLEKLKFSVLELQEYLDTYNNRKEATLSVSEISMLYCPQLELCQRLYKLHFQLLLLFQSYCKLIGQVHEVSSMPEVCHKSLWPNDIFGSNSDDEVQTLLNIYFRHQTLGQTGTYALVGSNQSLTEICTKLMELNIEIRDMIRRAQSYRVINTFLPDSSVSGTSL</sequence>
<feature type="region of interest" description="Disordered" evidence="1">
    <location>
        <begin position="1938"/>
        <end position="1957"/>
    </location>
</feature>
<feature type="domain" description="Cell morphogenesis protein C-terminal" evidence="3">
    <location>
        <begin position="1969"/>
        <end position="2221"/>
    </location>
</feature>
<feature type="region of interest" description="Disordered" evidence="1">
    <location>
        <begin position="2275"/>
        <end position="2303"/>
    </location>
</feature>
<dbReference type="InterPro" id="IPR025481">
    <property type="entry name" value="Cell_Morphogen_C"/>
</dbReference>
<reference evidence="6" key="3">
    <citation type="submission" date="2025-09" db="UniProtKB">
        <authorList>
            <consortium name="Ensembl"/>
        </authorList>
    </citation>
    <scope>IDENTIFICATION</scope>
</reference>
<dbReference type="InterPro" id="IPR045842">
    <property type="entry name" value="Fry_C"/>
</dbReference>
<feature type="compositionally biased region" description="Low complexity" evidence="1">
    <location>
        <begin position="1864"/>
        <end position="1877"/>
    </location>
</feature>
<dbReference type="GO" id="GO:0031175">
    <property type="term" value="P:neuron projection development"/>
    <property type="evidence" value="ECO:0007669"/>
    <property type="project" value="TreeGrafter"/>
</dbReference>
<evidence type="ECO:0000259" key="3">
    <source>
        <dbReference type="Pfam" id="PF14225"/>
    </source>
</evidence>
<dbReference type="Pfam" id="PF14228">
    <property type="entry name" value="MOR2-PAG1_mid"/>
    <property type="match status" value="4"/>
</dbReference>
<feature type="domain" description="Protein furry C-terminal" evidence="5">
    <location>
        <begin position="2246"/>
        <end position="2468"/>
    </location>
</feature>
<feature type="compositionally biased region" description="Polar residues" evidence="1">
    <location>
        <begin position="2428"/>
        <end position="2440"/>
    </location>
</feature>
<feature type="domain" description="Cell morphogenesis central region" evidence="4">
    <location>
        <begin position="1714"/>
        <end position="1825"/>
    </location>
</feature>
<dbReference type="Pfam" id="PF14225">
    <property type="entry name" value="MOR2-PAG1_C"/>
    <property type="match status" value="1"/>
</dbReference>
<dbReference type="Proteomes" id="UP000694380">
    <property type="component" value="Chromosome 1"/>
</dbReference>
<accession>A0A8C3I5Y0</accession>
<dbReference type="GO" id="GO:0005938">
    <property type="term" value="C:cell cortex"/>
    <property type="evidence" value="ECO:0007669"/>
    <property type="project" value="TreeGrafter"/>
</dbReference>
<feature type="region of interest" description="Disordered" evidence="1">
    <location>
        <begin position="2470"/>
        <end position="2490"/>
    </location>
</feature>
<reference evidence="6" key="1">
    <citation type="journal article" date="2015" name="Genome Biol. Evol.">
        <title>Physical Mapping and Refinement of the Painted Turtle Genome (Chrysemys picta) Inform Amniote Genome Evolution and Challenge Turtle-Bird Chromosomal Conservation.</title>
        <authorList>
            <person name="Badenhorst D."/>
            <person name="Hillier L.W."/>
            <person name="Literman R."/>
            <person name="Montiel E.E."/>
            <person name="Radhakrishnan S."/>
            <person name="Shen Y."/>
            <person name="Minx P."/>
            <person name="Janes D.E."/>
            <person name="Warren W.C."/>
            <person name="Edwards S.V."/>
            <person name="Valenzuela N."/>
        </authorList>
    </citation>
    <scope>NUCLEOTIDE SEQUENCE [LARGE SCALE GENOMIC DNA]</scope>
</reference>
<feature type="domain" description="Cell morphogenesis central region" evidence="4">
    <location>
        <begin position="1346"/>
        <end position="1432"/>
    </location>
</feature>
<dbReference type="InterPro" id="IPR039867">
    <property type="entry name" value="Furry/Tao3/Mor2"/>
</dbReference>
<dbReference type="PANTHER" id="PTHR12295:SF29">
    <property type="entry name" value="PROTEIN FURRY HOMOLOG"/>
    <property type="match status" value="1"/>
</dbReference>
<evidence type="ECO:0000313" key="7">
    <source>
        <dbReference type="Proteomes" id="UP000694380"/>
    </source>
</evidence>
<dbReference type="GO" id="GO:0030427">
    <property type="term" value="C:site of polarized growth"/>
    <property type="evidence" value="ECO:0007669"/>
    <property type="project" value="TreeGrafter"/>
</dbReference>
<dbReference type="Pfam" id="PF14222">
    <property type="entry name" value="MOR2-PAG1_N"/>
    <property type="match status" value="1"/>
</dbReference>
<dbReference type="GO" id="GO:0000902">
    <property type="term" value="P:cell morphogenesis"/>
    <property type="evidence" value="ECO:0007669"/>
    <property type="project" value="InterPro"/>
</dbReference>
<dbReference type="Pfam" id="PF19421">
    <property type="entry name" value="Fry_C"/>
    <property type="match status" value="2"/>
</dbReference>
<evidence type="ECO:0000259" key="4">
    <source>
        <dbReference type="Pfam" id="PF14228"/>
    </source>
</evidence>
<organism evidence="6 7">
    <name type="scientific">Chrysemys picta bellii</name>
    <name type="common">Western painted turtle</name>
    <name type="synonym">Emys bellii</name>
    <dbReference type="NCBI Taxonomy" id="8478"/>
    <lineage>
        <taxon>Eukaryota</taxon>
        <taxon>Metazoa</taxon>
        <taxon>Chordata</taxon>
        <taxon>Craniata</taxon>
        <taxon>Vertebrata</taxon>
        <taxon>Euteleostomi</taxon>
        <taxon>Archelosauria</taxon>
        <taxon>Testudinata</taxon>
        <taxon>Testudines</taxon>
        <taxon>Cryptodira</taxon>
        <taxon>Durocryptodira</taxon>
        <taxon>Testudinoidea</taxon>
        <taxon>Emydidae</taxon>
        <taxon>Chrysemys</taxon>
    </lineage>
</organism>
<reference evidence="6" key="2">
    <citation type="submission" date="2025-08" db="UniProtKB">
        <authorList>
            <consortium name="Ensembl"/>
        </authorList>
    </citation>
    <scope>IDENTIFICATION</scope>
</reference>
<evidence type="ECO:0000313" key="6">
    <source>
        <dbReference type="Ensembl" id="ENSCPBP00000028914.1"/>
    </source>
</evidence>
<dbReference type="InterPro" id="IPR025614">
    <property type="entry name" value="Cell_morpho_N"/>
</dbReference>
<evidence type="ECO:0000256" key="1">
    <source>
        <dbReference type="SAM" id="MobiDB-lite"/>
    </source>
</evidence>
<feature type="region of interest" description="Disordered" evidence="1">
    <location>
        <begin position="1678"/>
        <end position="1700"/>
    </location>
</feature>
<feature type="compositionally biased region" description="Low complexity" evidence="1">
    <location>
        <begin position="1942"/>
        <end position="1957"/>
    </location>
</feature>
<feature type="compositionally biased region" description="Acidic residues" evidence="1">
    <location>
        <begin position="2445"/>
        <end position="2455"/>
    </location>
</feature>
<feature type="region of interest" description="Disordered" evidence="1">
    <location>
        <begin position="2360"/>
        <end position="2379"/>
    </location>
</feature>
<evidence type="ECO:0000259" key="2">
    <source>
        <dbReference type="Pfam" id="PF14222"/>
    </source>
</evidence>
<feature type="domain" description="Cell morphogenesis protein N-terminal" evidence="2">
    <location>
        <begin position="115"/>
        <end position="647"/>
    </location>
</feature>
<feature type="region of interest" description="Disordered" evidence="1">
    <location>
        <begin position="1864"/>
        <end position="1908"/>
    </location>
</feature>
<feature type="region of interest" description="Disordered" evidence="1">
    <location>
        <begin position="2428"/>
        <end position="2457"/>
    </location>
</feature>
<name>A0A8C3I5Y0_CHRPI</name>
<proteinExistence type="predicted"/>
<dbReference type="InterPro" id="IPR029473">
    <property type="entry name" value="MOR2-PAG1_mid"/>
</dbReference>
<feature type="compositionally biased region" description="Low complexity" evidence="1">
    <location>
        <begin position="2292"/>
        <end position="2303"/>
    </location>
</feature>
<keyword evidence="7" id="KW-1185">Reference proteome</keyword>
<feature type="domain" description="Cell morphogenesis central region" evidence="4">
    <location>
        <begin position="1141"/>
        <end position="1301"/>
    </location>
</feature>
<feature type="compositionally biased region" description="Polar residues" evidence="1">
    <location>
        <begin position="1879"/>
        <end position="1900"/>
    </location>
</feature>
<feature type="domain" description="Protein furry C-terminal" evidence="5">
    <location>
        <begin position="2725"/>
        <end position="2810"/>
    </location>
</feature>
<dbReference type="PANTHER" id="PTHR12295">
    <property type="entry name" value="FURRY-RELATED"/>
    <property type="match status" value="1"/>
</dbReference>
<dbReference type="Ensembl" id="ENSCPBT00000034032.1">
    <property type="protein sequence ID" value="ENSCPBP00000028914.1"/>
    <property type="gene ID" value="ENSCPBG00000005512.1"/>
</dbReference>
<feature type="domain" description="Cell morphogenesis central region" evidence="4">
    <location>
        <begin position="1564"/>
        <end position="1626"/>
    </location>
</feature>
<dbReference type="GeneTree" id="ENSGT00610000086058"/>
<gene>
    <name evidence="6" type="primary">FRY</name>
</gene>